<sequence>MPPPLRMPWPTPPSPRPHPTPRRPTQPRPTQLPPRTDPFRVSRAPAVVPAFDAVIVAGGRAHRLHGASKPALLWNGRSLRDRSLAAVGSARAIVWVGDGDAGLDPRVIVTRERPLYGGPAAALAAGLAALPHPLAPMIVVIAVDLPRIEEAVAALLSAVAVADADVDVDDGDGTARSRDGVIGVDAAGFRQPLLAAYRSEALESAVRSHADPIDGSSLRRLIRDLRLREIALPDGVTADIDTPEDAAYHGIALPHETEEHTP</sequence>
<dbReference type="PANTHER" id="PTHR19136">
    <property type="entry name" value="MOLYBDENUM COFACTOR GUANYLYLTRANSFERASE"/>
    <property type="match status" value="1"/>
</dbReference>
<evidence type="ECO:0000259" key="3">
    <source>
        <dbReference type="Pfam" id="PF12804"/>
    </source>
</evidence>
<feature type="domain" description="MobA-like NTP transferase" evidence="3">
    <location>
        <begin position="53"/>
        <end position="224"/>
    </location>
</feature>
<evidence type="ECO:0000256" key="2">
    <source>
        <dbReference type="SAM" id="MobiDB-lite"/>
    </source>
</evidence>
<evidence type="ECO:0000256" key="1">
    <source>
        <dbReference type="ARBA" id="ARBA00022679"/>
    </source>
</evidence>
<protein>
    <submittedName>
        <fullName evidence="4">Molybdopterin-guanine dinucleotide biosynthesis protein</fullName>
    </submittedName>
</protein>
<feature type="compositionally biased region" description="Pro residues" evidence="2">
    <location>
        <begin position="1"/>
        <end position="36"/>
    </location>
</feature>
<dbReference type="InterPro" id="IPR029044">
    <property type="entry name" value="Nucleotide-diphossugar_trans"/>
</dbReference>
<evidence type="ECO:0000313" key="5">
    <source>
        <dbReference type="Proteomes" id="UP000298127"/>
    </source>
</evidence>
<dbReference type="Pfam" id="PF12804">
    <property type="entry name" value="NTP_transf_3"/>
    <property type="match status" value="1"/>
</dbReference>
<dbReference type="EMBL" id="SPQZ01000002">
    <property type="protein sequence ID" value="TFV99358.1"/>
    <property type="molecule type" value="Genomic_DNA"/>
</dbReference>
<reference evidence="4 5" key="1">
    <citation type="journal article" date="2018" name="J. Microbiol.">
        <title>Leifsonia flava sp. nov., a novel actinobacterium isolated from the rhizosphere of Aquilegia viridiflora.</title>
        <authorList>
            <person name="Cai Y."/>
            <person name="Tao W.Z."/>
            <person name="Ma Y.J."/>
            <person name="Cheng J."/>
            <person name="Zhang M.Y."/>
            <person name="Zhang Y.X."/>
        </authorList>
    </citation>
    <scope>NUCLEOTIDE SEQUENCE [LARGE SCALE GENOMIC DNA]</scope>
    <source>
        <strain evidence="4 5">SYP-B2174</strain>
    </source>
</reference>
<organism evidence="4 5">
    <name type="scientific">Orlajensenia leifsoniae</name>
    <dbReference type="NCBI Taxonomy" id="2561933"/>
    <lineage>
        <taxon>Bacteria</taxon>
        <taxon>Bacillati</taxon>
        <taxon>Actinomycetota</taxon>
        <taxon>Actinomycetes</taxon>
        <taxon>Micrococcales</taxon>
        <taxon>Microbacteriaceae</taxon>
        <taxon>Orlajensenia</taxon>
    </lineage>
</organism>
<keyword evidence="1" id="KW-0808">Transferase</keyword>
<dbReference type="GO" id="GO:0016779">
    <property type="term" value="F:nucleotidyltransferase activity"/>
    <property type="evidence" value="ECO:0007669"/>
    <property type="project" value="TreeGrafter"/>
</dbReference>
<dbReference type="InterPro" id="IPR025877">
    <property type="entry name" value="MobA-like_NTP_Trfase"/>
</dbReference>
<keyword evidence="5" id="KW-1185">Reference proteome</keyword>
<dbReference type="PANTHER" id="PTHR19136:SF81">
    <property type="entry name" value="MOLYBDENUM COFACTOR GUANYLYLTRANSFERASE"/>
    <property type="match status" value="1"/>
</dbReference>
<proteinExistence type="predicted"/>
<dbReference type="SUPFAM" id="SSF53448">
    <property type="entry name" value="Nucleotide-diphospho-sugar transferases"/>
    <property type="match status" value="1"/>
</dbReference>
<gene>
    <name evidence="4" type="ORF">E4M00_07705</name>
</gene>
<name>A0A4Y9R5L4_9MICO</name>
<dbReference type="Proteomes" id="UP000298127">
    <property type="component" value="Unassembled WGS sequence"/>
</dbReference>
<evidence type="ECO:0000313" key="4">
    <source>
        <dbReference type="EMBL" id="TFV99358.1"/>
    </source>
</evidence>
<comment type="caution">
    <text evidence="4">The sequence shown here is derived from an EMBL/GenBank/DDBJ whole genome shotgun (WGS) entry which is preliminary data.</text>
</comment>
<dbReference type="AlphaFoldDB" id="A0A4Y9R5L4"/>
<accession>A0A4Y9R5L4</accession>
<dbReference type="Gene3D" id="3.90.550.10">
    <property type="entry name" value="Spore Coat Polysaccharide Biosynthesis Protein SpsA, Chain A"/>
    <property type="match status" value="1"/>
</dbReference>
<feature type="region of interest" description="Disordered" evidence="2">
    <location>
        <begin position="1"/>
        <end position="39"/>
    </location>
</feature>